<evidence type="ECO:0000313" key="6">
    <source>
        <dbReference type="Proteomes" id="UP000824469"/>
    </source>
</evidence>
<dbReference type="GO" id="GO:0005634">
    <property type="term" value="C:nucleus"/>
    <property type="evidence" value="ECO:0007669"/>
    <property type="project" value="UniProtKB-SubCell"/>
</dbReference>
<evidence type="ECO:0000259" key="4">
    <source>
        <dbReference type="Pfam" id="PF08573"/>
    </source>
</evidence>
<organism evidence="5 6">
    <name type="scientific">Taxus chinensis</name>
    <name type="common">Chinese yew</name>
    <name type="synonym">Taxus wallichiana var. chinensis</name>
    <dbReference type="NCBI Taxonomy" id="29808"/>
    <lineage>
        <taxon>Eukaryota</taxon>
        <taxon>Viridiplantae</taxon>
        <taxon>Streptophyta</taxon>
        <taxon>Embryophyta</taxon>
        <taxon>Tracheophyta</taxon>
        <taxon>Spermatophyta</taxon>
        <taxon>Pinopsida</taxon>
        <taxon>Pinidae</taxon>
        <taxon>Conifers II</taxon>
        <taxon>Cupressales</taxon>
        <taxon>Taxaceae</taxon>
        <taxon>Taxus</taxon>
    </lineage>
</organism>
<gene>
    <name evidence="5" type="ORF">KI387_008696</name>
</gene>
<dbReference type="Proteomes" id="UP000824469">
    <property type="component" value="Unassembled WGS sequence"/>
</dbReference>
<dbReference type="PANTHER" id="PTHR15107:SF0">
    <property type="entry name" value="DNA ENDONUCLEASE ACTIVATOR CTP1 C-TERMINAL DOMAIN-CONTAINING PROTEIN"/>
    <property type="match status" value="1"/>
</dbReference>
<dbReference type="Pfam" id="PF08573">
    <property type="entry name" value="SAE2"/>
    <property type="match status" value="1"/>
</dbReference>
<comment type="caution">
    <text evidence="5">The sequence shown here is derived from an EMBL/GenBank/DDBJ whole genome shotgun (WGS) entry which is preliminary data.</text>
</comment>
<comment type="subcellular location">
    <subcellularLocation>
        <location evidence="1">Nucleus</location>
    </subcellularLocation>
</comment>
<sequence>KIVLTPNEARTCKTSRNNPILDDNEDNDETQAIDPDCAQQTANAGSVNLVGDGNETGDVRCEHHNEVSQHRYRYVTPATPKGFWNIGFDNDL</sequence>
<accession>A0AA38CRJ6</accession>
<evidence type="ECO:0000256" key="1">
    <source>
        <dbReference type="ARBA" id="ARBA00004123"/>
    </source>
</evidence>
<proteinExistence type="predicted"/>
<evidence type="ECO:0000256" key="3">
    <source>
        <dbReference type="ARBA" id="ARBA00023242"/>
    </source>
</evidence>
<feature type="non-terminal residue" evidence="5">
    <location>
        <position position="92"/>
    </location>
</feature>
<evidence type="ECO:0000256" key="2">
    <source>
        <dbReference type="ARBA" id="ARBA00022763"/>
    </source>
</evidence>
<feature type="domain" description="DNA endonuclease activator Ctp1 C-terminal" evidence="4">
    <location>
        <begin position="61"/>
        <end position="88"/>
    </location>
</feature>
<dbReference type="PANTHER" id="PTHR15107">
    <property type="entry name" value="RETINOBLASTOMA BINDING PROTEIN 8"/>
    <property type="match status" value="1"/>
</dbReference>
<name>A0AA38CRJ6_TAXCH</name>
<dbReference type="InterPro" id="IPR033316">
    <property type="entry name" value="RBBP8-like"/>
</dbReference>
<evidence type="ECO:0000313" key="5">
    <source>
        <dbReference type="EMBL" id="KAH9304292.1"/>
    </source>
</evidence>
<reference evidence="5 6" key="1">
    <citation type="journal article" date="2021" name="Nat. Plants">
        <title>The Taxus genome provides insights into paclitaxel biosynthesis.</title>
        <authorList>
            <person name="Xiong X."/>
            <person name="Gou J."/>
            <person name="Liao Q."/>
            <person name="Li Y."/>
            <person name="Zhou Q."/>
            <person name="Bi G."/>
            <person name="Li C."/>
            <person name="Du R."/>
            <person name="Wang X."/>
            <person name="Sun T."/>
            <person name="Guo L."/>
            <person name="Liang H."/>
            <person name="Lu P."/>
            <person name="Wu Y."/>
            <person name="Zhang Z."/>
            <person name="Ro D.K."/>
            <person name="Shang Y."/>
            <person name="Huang S."/>
            <person name="Yan J."/>
        </authorList>
    </citation>
    <scope>NUCLEOTIDE SEQUENCE [LARGE SCALE GENOMIC DNA]</scope>
    <source>
        <strain evidence="5">Ta-2019</strain>
    </source>
</reference>
<keyword evidence="2" id="KW-0227">DNA damage</keyword>
<dbReference type="InterPro" id="IPR013882">
    <property type="entry name" value="Ctp1_C"/>
</dbReference>
<keyword evidence="3" id="KW-0539">Nucleus</keyword>
<dbReference type="GO" id="GO:0003684">
    <property type="term" value="F:damaged DNA binding"/>
    <property type="evidence" value="ECO:0007669"/>
    <property type="project" value="TreeGrafter"/>
</dbReference>
<keyword evidence="6" id="KW-1185">Reference proteome</keyword>
<dbReference type="GO" id="GO:0010792">
    <property type="term" value="P:DNA double-strand break processing involved in repair via single-strand annealing"/>
    <property type="evidence" value="ECO:0007669"/>
    <property type="project" value="TreeGrafter"/>
</dbReference>
<dbReference type="AlphaFoldDB" id="A0AA38CRJ6"/>
<dbReference type="EMBL" id="JAHRHJ020000008">
    <property type="protein sequence ID" value="KAH9304292.1"/>
    <property type="molecule type" value="Genomic_DNA"/>
</dbReference>
<protein>
    <recommendedName>
        <fullName evidence="4">DNA endonuclease activator Ctp1 C-terminal domain-containing protein</fullName>
    </recommendedName>
</protein>